<protein>
    <recommendedName>
        <fullName evidence="5">Osmotin, thaumatin-like protein</fullName>
    </recommendedName>
</protein>
<evidence type="ECO:0000256" key="1">
    <source>
        <dbReference type="SAM" id="MobiDB-lite"/>
    </source>
</evidence>
<dbReference type="PANTHER" id="PTHR31013">
    <property type="entry name" value="THAUMATIN FAMILY PROTEIN-RELATED"/>
    <property type="match status" value="1"/>
</dbReference>
<dbReference type="PANTHER" id="PTHR31013:SF2">
    <property type="entry name" value="THAUMATIN-LIKE PROTEIN"/>
    <property type="match status" value="1"/>
</dbReference>
<reference evidence="3 4" key="1">
    <citation type="journal article" date="2016" name="Mol. Biol. Evol.">
        <title>Comparative Genomics of Early-Diverging Mushroom-Forming Fungi Provides Insights into the Origins of Lignocellulose Decay Capabilities.</title>
        <authorList>
            <person name="Nagy L.G."/>
            <person name="Riley R."/>
            <person name="Tritt A."/>
            <person name="Adam C."/>
            <person name="Daum C."/>
            <person name="Floudas D."/>
            <person name="Sun H."/>
            <person name="Yadav J.S."/>
            <person name="Pangilinan J."/>
            <person name="Larsson K.H."/>
            <person name="Matsuura K."/>
            <person name="Barry K."/>
            <person name="Labutti K."/>
            <person name="Kuo R."/>
            <person name="Ohm R.A."/>
            <person name="Bhattacharya S.S."/>
            <person name="Shirouzu T."/>
            <person name="Yoshinaga Y."/>
            <person name="Martin F.M."/>
            <person name="Grigoriev I.V."/>
            <person name="Hibbett D.S."/>
        </authorList>
    </citation>
    <scope>NUCLEOTIDE SEQUENCE [LARGE SCALE GENOMIC DNA]</scope>
    <source>
        <strain evidence="3 4">CBS 109695</strain>
    </source>
</reference>
<dbReference type="EMBL" id="KV417492">
    <property type="protein sequence ID" value="KZP30650.1"/>
    <property type="molecule type" value="Genomic_DNA"/>
</dbReference>
<feature type="region of interest" description="Disordered" evidence="1">
    <location>
        <begin position="403"/>
        <end position="443"/>
    </location>
</feature>
<evidence type="ECO:0000313" key="4">
    <source>
        <dbReference type="Proteomes" id="UP000076532"/>
    </source>
</evidence>
<feature type="chain" id="PRO_5007880084" description="Osmotin, thaumatin-like protein" evidence="2">
    <location>
        <begin position="23"/>
        <end position="443"/>
    </location>
</feature>
<dbReference type="Proteomes" id="UP000076532">
    <property type="component" value="Unassembled WGS sequence"/>
</dbReference>
<evidence type="ECO:0008006" key="5">
    <source>
        <dbReference type="Google" id="ProtNLM"/>
    </source>
</evidence>
<feature type="signal peptide" evidence="2">
    <location>
        <begin position="1"/>
        <end position="22"/>
    </location>
</feature>
<keyword evidence="4" id="KW-1185">Reference proteome</keyword>
<dbReference type="InterPro" id="IPR001938">
    <property type="entry name" value="Thaumatin"/>
</dbReference>
<dbReference type="Gene3D" id="2.60.110.10">
    <property type="entry name" value="Thaumatin"/>
    <property type="match status" value="2"/>
</dbReference>
<feature type="compositionally biased region" description="Low complexity" evidence="1">
    <location>
        <begin position="408"/>
        <end position="426"/>
    </location>
</feature>
<accession>A0A166TIN2</accession>
<organism evidence="3 4">
    <name type="scientific">Athelia psychrophila</name>
    <dbReference type="NCBI Taxonomy" id="1759441"/>
    <lineage>
        <taxon>Eukaryota</taxon>
        <taxon>Fungi</taxon>
        <taxon>Dikarya</taxon>
        <taxon>Basidiomycota</taxon>
        <taxon>Agaricomycotina</taxon>
        <taxon>Agaricomycetes</taxon>
        <taxon>Agaricomycetidae</taxon>
        <taxon>Atheliales</taxon>
        <taxon>Atheliaceae</taxon>
        <taxon>Athelia</taxon>
    </lineage>
</organism>
<proteinExistence type="predicted"/>
<dbReference type="OrthoDB" id="430315at2759"/>
<dbReference type="InterPro" id="IPR037176">
    <property type="entry name" value="Osmotin/thaumatin-like_sf"/>
</dbReference>
<dbReference type="STRING" id="436010.A0A166TIN2"/>
<gene>
    <name evidence="3" type="ORF">FIBSPDRAFT_945588</name>
</gene>
<feature type="compositionally biased region" description="Polar residues" evidence="1">
    <location>
        <begin position="431"/>
        <end position="443"/>
    </location>
</feature>
<dbReference type="SUPFAM" id="SSF49870">
    <property type="entry name" value="Osmotin, thaumatin-like protein"/>
    <property type="match status" value="2"/>
</dbReference>
<dbReference type="AlphaFoldDB" id="A0A166TIN2"/>
<keyword evidence="2" id="KW-0732">Signal</keyword>
<evidence type="ECO:0000256" key="2">
    <source>
        <dbReference type="SAM" id="SignalP"/>
    </source>
</evidence>
<sequence length="443" mass="45553">MSFLAPILLLSAFLGSPIFANAQQARTVTFVNKCTSDVWFSPTTGAAGTCAAGCPSTSTCNTNNGYCYWNNPTPNSGNYRVPKGGSNVVSYPFVNNGIDTQWNGNWAFCQQGTSCSQTAAVCDSQGCSSAGPGALAEINFSKSGVDFYDISIIAGVSVPVSIAPTVVDSTNTQASNPYACGNPGSASPTTAGLGSSSWSIAPPSISYQWVTPPSGSLTTCSSASSCPSGQTCGLVYTSGNFEEVCGSVAPMAARHTWAVTLRSPTAPTLAPTLPSTDAARLRDLATNPAQILTAADVSTGRLSLGKPPTLIYAMQRPLTANFIPVSTGSVPASTGTCVNNDPKWTSVVLPTIEFLKKACPNCYTYPYDDFSSTFTCEKVINGYNTQDYTVTLCPNGVSWGGTTGTSGGSSPTTSSPAGPTSTPSAGKCAGTSYTSSQLLQPIQ</sequence>
<dbReference type="PROSITE" id="PS51367">
    <property type="entry name" value="THAUMATIN_2"/>
    <property type="match status" value="1"/>
</dbReference>
<name>A0A166TIN2_9AGAM</name>
<evidence type="ECO:0000313" key="3">
    <source>
        <dbReference type="EMBL" id="KZP30650.1"/>
    </source>
</evidence>